<keyword evidence="2" id="KW-1185">Reference proteome</keyword>
<name>A0A6P8AUN8_PYRGI</name>
<dbReference type="GeneID" id="41963334"/>
<gene>
    <name evidence="3" type="ORF">PgNI_08429</name>
</gene>
<feature type="region of interest" description="Disordered" evidence="1">
    <location>
        <begin position="24"/>
        <end position="45"/>
    </location>
</feature>
<dbReference type="AlphaFoldDB" id="A0A6P8AUN8"/>
<reference evidence="3" key="2">
    <citation type="submission" date="2019-10" db="EMBL/GenBank/DDBJ databases">
        <authorList>
            <consortium name="NCBI Genome Project"/>
        </authorList>
    </citation>
    <scope>NUCLEOTIDE SEQUENCE</scope>
    <source>
        <strain evidence="3">NI907</strain>
    </source>
</reference>
<organism evidence="2 3">
    <name type="scientific">Pyricularia grisea</name>
    <name type="common">Crabgrass-specific blast fungus</name>
    <name type="synonym">Magnaporthe grisea</name>
    <dbReference type="NCBI Taxonomy" id="148305"/>
    <lineage>
        <taxon>Eukaryota</taxon>
        <taxon>Fungi</taxon>
        <taxon>Dikarya</taxon>
        <taxon>Ascomycota</taxon>
        <taxon>Pezizomycotina</taxon>
        <taxon>Sordariomycetes</taxon>
        <taxon>Sordariomycetidae</taxon>
        <taxon>Magnaporthales</taxon>
        <taxon>Pyriculariaceae</taxon>
        <taxon>Pyricularia</taxon>
    </lineage>
</organism>
<dbReference type="Proteomes" id="UP000515153">
    <property type="component" value="Chromosome V"/>
</dbReference>
<proteinExistence type="predicted"/>
<evidence type="ECO:0000256" key="1">
    <source>
        <dbReference type="SAM" id="MobiDB-lite"/>
    </source>
</evidence>
<dbReference type="KEGG" id="pgri:PgNI_08429"/>
<evidence type="ECO:0000313" key="3">
    <source>
        <dbReference type="RefSeq" id="XP_030978633.1"/>
    </source>
</evidence>
<dbReference type="RefSeq" id="XP_030978633.1">
    <property type="nucleotide sequence ID" value="XM_031128426.1"/>
</dbReference>
<reference evidence="3" key="3">
    <citation type="submission" date="2025-08" db="UniProtKB">
        <authorList>
            <consortium name="RefSeq"/>
        </authorList>
    </citation>
    <scope>IDENTIFICATION</scope>
    <source>
        <strain evidence="3">NI907</strain>
    </source>
</reference>
<evidence type="ECO:0000313" key="2">
    <source>
        <dbReference type="Proteomes" id="UP000515153"/>
    </source>
</evidence>
<sequence length="68" mass="7708">MSRPIFASTPRWKDTLTFRADAAIFSPGPRSKRRQKPPEGSGDELLPWLFLQADDQLEFARLESSTGE</sequence>
<reference evidence="2 3" key="1">
    <citation type="journal article" date="2019" name="Mol. Biol. Evol.">
        <title>Blast fungal genomes show frequent chromosomal changes, gene gains and losses, and effector gene turnover.</title>
        <authorList>
            <person name="Gomez Luciano L.B."/>
            <person name="Jason Tsai I."/>
            <person name="Chuma I."/>
            <person name="Tosa Y."/>
            <person name="Chen Y.H."/>
            <person name="Li J.Y."/>
            <person name="Li M.Y."/>
            <person name="Jade Lu M.Y."/>
            <person name="Nakayashiki H."/>
            <person name="Li W.H."/>
        </authorList>
    </citation>
    <scope>NUCLEOTIDE SEQUENCE [LARGE SCALE GENOMIC DNA]</scope>
    <source>
        <strain evidence="2 3">NI907</strain>
    </source>
</reference>
<accession>A0A6P8AUN8</accession>
<protein>
    <submittedName>
        <fullName evidence="3">Uncharacterized protein</fullName>
    </submittedName>
</protein>